<evidence type="ECO:0000256" key="3">
    <source>
        <dbReference type="ARBA" id="ARBA00009466"/>
    </source>
</evidence>
<dbReference type="RefSeq" id="XP_005714109.1">
    <property type="nucleotide sequence ID" value="XM_005714052.1"/>
</dbReference>
<dbReference type="GeneID" id="17321821"/>
<dbReference type="PANTHER" id="PTHR12596">
    <property type="entry name" value="EXPORTIN 4,7-RELATED"/>
    <property type="match status" value="1"/>
</dbReference>
<dbReference type="KEGG" id="ccp:CHC_T00003012001"/>
<dbReference type="EMBL" id="HG001684">
    <property type="protein sequence ID" value="CDF34290.1"/>
    <property type="molecule type" value="Genomic_DNA"/>
</dbReference>
<evidence type="ECO:0000313" key="9">
    <source>
        <dbReference type="EMBL" id="CDF34290.1"/>
    </source>
</evidence>
<dbReference type="GO" id="GO:0006611">
    <property type="term" value="P:protein export from nucleus"/>
    <property type="evidence" value="ECO:0007669"/>
    <property type="project" value="TreeGrafter"/>
</dbReference>
<evidence type="ECO:0000256" key="6">
    <source>
        <dbReference type="ARBA" id="ARBA00022927"/>
    </source>
</evidence>
<evidence type="ECO:0000256" key="4">
    <source>
        <dbReference type="ARBA" id="ARBA00022448"/>
    </source>
</evidence>
<name>R7Q9Z2_CHOCR</name>
<keyword evidence="7" id="KW-0539">Nucleus</keyword>
<protein>
    <recommendedName>
        <fullName evidence="8">Exportin-4</fullName>
    </recommendedName>
</protein>
<proteinExistence type="inferred from homology"/>
<gene>
    <name evidence="9" type="ORF">CHC_T00003012001</name>
</gene>
<dbReference type="InterPro" id="IPR011989">
    <property type="entry name" value="ARM-like"/>
</dbReference>
<dbReference type="GO" id="GO:0005049">
    <property type="term" value="F:nuclear export signal receptor activity"/>
    <property type="evidence" value="ECO:0007669"/>
    <property type="project" value="InterPro"/>
</dbReference>
<dbReference type="OrthoDB" id="5548448at2759"/>
<evidence type="ECO:0000256" key="7">
    <source>
        <dbReference type="ARBA" id="ARBA00023242"/>
    </source>
</evidence>
<reference evidence="10" key="1">
    <citation type="journal article" date="2013" name="Proc. Natl. Acad. Sci. U.S.A.">
        <title>Genome structure and metabolic features in the red seaweed Chondrus crispus shed light on evolution of the Archaeplastida.</title>
        <authorList>
            <person name="Collen J."/>
            <person name="Porcel B."/>
            <person name="Carre W."/>
            <person name="Ball S.G."/>
            <person name="Chaparro C."/>
            <person name="Tonon T."/>
            <person name="Barbeyron T."/>
            <person name="Michel G."/>
            <person name="Noel B."/>
            <person name="Valentin K."/>
            <person name="Elias M."/>
            <person name="Artiguenave F."/>
            <person name="Arun A."/>
            <person name="Aury J.M."/>
            <person name="Barbosa-Neto J.F."/>
            <person name="Bothwell J.H."/>
            <person name="Bouget F.Y."/>
            <person name="Brillet L."/>
            <person name="Cabello-Hurtado F."/>
            <person name="Capella-Gutierrez S."/>
            <person name="Charrier B."/>
            <person name="Cladiere L."/>
            <person name="Cock J.M."/>
            <person name="Coelho S.M."/>
            <person name="Colleoni C."/>
            <person name="Czjzek M."/>
            <person name="Da Silva C."/>
            <person name="Delage L."/>
            <person name="Denoeud F."/>
            <person name="Deschamps P."/>
            <person name="Dittami S.M."/>
            <person name="Gabaldon T."/>
            <person name="Gachon C.M."/>
            <person name="Groisillier A."/>
            <person name="Herve C."/>
            <person name="Jabbari K."/>
            <person name="Katinka M."/>
            <person name="Kloareg B."/>
            <person name="Kowalczyk N."/>
            <person name="Labadie K."/>
            <person name="Leblanc C."/>
            <person name="Lopez P.J."/>
            <person name="McLachlan D.H."/>
            <person name="Meslet-Cladiere L."/>
            <person name="Moustafa A."/>
            <person name="Nehr Z."/>
            <person name="Nyvall Collen P."/>
            <person name="Panaud O."/>
            <person name="Partensky F."/>
            <person name="Poulain J."/>
            <person name="Rensing S.A."/>
            <person name="Rousvoal S."/>
            <person name="Samson G."/>
            <person name="Symeonidi A."/>
            <person name="Weissenbach J."/>
            <person name="Zambounis A."/>
            <person name="Wincker P."/>
            <person name="Boyen C."/>
        </authorList>
    </citation>
    <scope>NUCLEOTIDE SEQUENCE [LARGE SCALE GENOMIC DNA]</scope>
    <source>
        <strain evidence="10">cv. Stackhouse</strain>
    </source>
</reference>
<dbReference type="InterPro" id="IPR044189">
    <property type="entry name" value="XPO4/7-like"/>
</dbReference>
<comment type="similarity">
    <text evidence="3">Belongs to the exportin family.</text>
</comment>
<evidence type="ECO:0000256" key="1">
    <source>
        <dbReference type="ARBA" id="ARBA00004123"/>
    </source>
</evidence>
<dbReference type="GO" id="GO:0005643">
    <property type="term" value="C:nuclear pore"/>
    <property type="evidence" value="ECO:0007669"/>
    <property type="project" value="TreeGrafter"/>
</dbReference>
<dbReference type="Gramene" id="CDF34290">
    <property type="protein sequence ID" value="CDF34290"/>
    <property type="gene ID" value="CHC_T00003012001"/>
</dbReference>
<keyword evidence="4" id="KW-0813">Transport</keyword>
<keyword evidence="10" id="KW-1185">Reference proteome</keyword>
<dbReference type="PhylomeDB" id="R7Q9Z2"/>
<dbReference type="OMA" id="DARFHAA"/>
<evidence type="ECO:0000256" key="5">
    <source>
        <dbReference type="ARBA" id="ARBA00022490"/>
    </source>
</evidence>
<keyword evidence="6" id="KW-0653">Protein transport</keyword>
<dbReference type="GO" id="GO:0005737">
    <property type="term" value="C:cytoplasm"/>
    <property type="evidence" value="ECO:0007669"/>
    <property type="project" value="UniProtKB-SubCell"/>
</dbReference>
<accession>R7Q9Z2</accession>
<evidence type="ECO:0000313" key="10">
    <source>
        <dbReference type="Proteomes" id="UP000012073"/>
    </source>
</evidence>
<organism evidence="9 10">
    <name type="scientific">Chondrus crispus</name>
    <name type="common">Carrageen Irish moss</name>
    <name type="synonym">Polymorpha crispa</name>
    <dbReference type="NCBI Taxonomy" id="2769"/>
    <lineage>
        <taxon>Eukaryota</taxon>
        <taxon>Rhodophyta</taxon>
        <taxon>Florideophyceae</taxon>
        <taxon>Rhodymeniophycidae</taxon>
        <taxon>Gigartinales</taxon>
        <taxon>Gigartinaceae</taxon>
        <taxon>Chondrus</taxon>
    </lineage>
</organism>
<dbReference type="Gene3D" id="1.25.10.10">
    <property type="entry name" value="Leucine-rich Repeat Variant"/>
    <property type="match status" value="1"/>
</dbReference>
<comment type="subcellular location">
    <subcellularLocation>
        <location evidence="2">Cytoplasm</location>
    </subcellularLocation>
    <subcellularLocation>
        <location evidence="1">Nucleus</location>
    </subcellularLocation>
</comment>
<evidence type="ECO:0000256" key="8">
    <source>
        <dbReference type="ARBA" id="ARBA00040444"/>
    </source>
</evidence>
<dbReference type="InterPro" id="IPR016024">
    <property type="entry name" value="ARM-type_fold"/>
</dbReference>
<keyword evidence="5" id="KW-0963">Cytoplasm</keyword>
<dbReference type="AlphaFoldDB" id="R7Q9Z2"/>
<dbReference type="Proteomes" id="UP000012073">
    <property type="component" value="Unassembled WGS sequence"/>
</dbReference>
<dbReference type="PANTHER" id="PTHR12596:SF1">
    <property type="entry name" value="EXPORTIN-4"/>
    <property type="match status" value="1"/>
</dbReference>
<evidence type="ECO:0000256" key="2">
    <source>
        <dbReference type="ARBA" id="ARBA00004496"/>
    </source>
</evidence>
<sequence length="1131" mass="122774">MATFPEHAQVAAFEQACRDVQVPATRIPAEESIKNLTRHPDAIPISLAVIQYTSLPAARFHAAGALRSAALEAWDTLTPPQRYGATSLRYLLVSFAVSTPALMKFERKALLRTAAVLARRAYLEEPAEDRDRFFNLVHEAAANPDPATAHSAMAATELIELLGAEFMITDTSRRASLMQRQVHVQARLQFSAPQGHLIGLLKAALASISVILTVPGHPPMNSPDYDARVLPALDTVLRVLATDLAKIQATPSADAPVDLYAEATSGEESLEAVVINAFTGEEWHEIIEQLPTILRLCLVVTSYHSSVRDPDDEPRTIPKATQVLTAVSAISQRSYHTDEEAGQILQSMVDGVNKQAWAKSQLGVMKLAYAEVWRRMSCAHGIMTVVKLGRMYLDVFTKDTCQLLDAAAISLASLEADEEDVFSEDVTDVLLETWANISLQADDGVKSKEHPLAPQIEQVVMHCRKLWMKSLLENEPGANIHVPDDEEDMGFEDTSAAEARLASAAVLLRFVLNKMAPMLAESLVHAAEVVFQWGTMRNRETSLPLDIFQEDLYFLILLTCSVLADDAKGEHPSVPLQFLSPASINGHGKPAMNAKILLSALFDVAQKESQMLETRGVHSDEASPRVGAAILEALARVTRTYLVPISHDETATKTAFEAVGGMEIVAAGRAGCMKKALEGLSARGFECDVAEAAASLLYALSLGTPRYHDIQNSQIWHRLLQAGTGAYQNLPPPVVRLVGKCLTKVLGDIVADQLLLPAYHSLHSLIEDRERDADAAERAIATVNLLRGAAMCENAGPRTRSALLLALHAPDGIAFNCAKSFGRSRPDVGQSLITLADDIVNSSLIHLSPEESRDLVRNAIAIIKLYCEVISQYVSESSRDERYDGVQGVIGLLSSILTEGSDFEVGEACYVGLSSLLPIFTDEMLAIPSVCAKIFSFTTDVVIRHPMWLSRIPPDMCETILHLIDLQRQNADLKLERRSLEAVASLARSRSRNPELGPASTVVDAALSKLLRVILVGIASGDAFASNMDASADALLPLIHVRQRGQTSAFEEIGRELLSEAENSPTLLAAIQELGHSAAVAGVSFGFSGRDTSHASPNRLAELQASKSFRESVMRFSDIARRCLLSVAIGN</sequence>
<dbReference type="SUPFAM" id="SSF48371">
    <property type="entry name" value="ARM repeat"/>
    <property type="match status" value="1"/>
</dbReference>